<evidence type="ECO:0008006" key="4">
    <source>
        <dbReference type="Google" id="ProtNLM"/>
    </source>
</evidence>
<name>A0A6L6XVD9_9ACTN</name>
<gene>
    <name evidence="2" type="ORF">GON03_17785</name>
</gene>
<evidence type="ECO:0000313" key="3">
    <source>
        <dbReference type="Proteomes" id="UP000473525"/>
    </source>
</evidence>
<dbReference type="InterPro" id="IPR011042">
    <property type="entry name" value="6-blade_b-propeller_TolB-like"/>
</dbReference>
<dbReference type="RefSeq" id="WP_157344265.1">
    <property type="nucleotide sequence ID" value="NZ_WSEK01000004.1"/>
</dbReference>
<evidence type="ECO:0000256" key="1">
    <source>
        <dbReference type="SAM" id="SignalP"/>
    </source>
</evidence>
<dbReference type="EMBL" id="WSEK01000004">
    <property type="protein sequence ID" value="MVQ51038.1"/>
    <property type="molecule type" value="Genomic_DNA"/>
</dbReference>
<sequence>MSRNLFRTPGVSLGMKTLLAALVVLATLTTPVPATSAPTRATPGDGWYLTAIEQGKPTREGIRAKRLRLELVAPDGARTEALDVRQRGYRLADWSPDGATALLMSDYPKPVAIRVDVATGETTRLLLPARVYSAVLAPDGSGVLGMTYEQERTGRSPVLRVAWDGSAAVVDDDVDASFLPTPDGTGLLTHGARWNQRVLRVLSSADGSVTARIPTPRPCLPVRWWDDHRAVVSCVGARGATTLGLVDVDASTYRPLTRRVHPQQMDLGHLDARQVGGRLYVQVAGPCGYTYLGRQHADGRITWVRVPHAVGNVLMVDARDDRLILQHAISCDGAAPRSALTSFDPATRKERRLVVLPRDEAFAAVLPYSERRPTGY</sequence>
<keyword evidence="3" id="KW-1185">Reference proteome</keyword>
<feature type="signal peptide" evidence="1">
    <location>
        <begin position="1"/>
        <end position="36"/>
    </location>
</feature>
<evidence type="ECO:0000313" key="2">
    <source>
        <dbReference type="EMBL" id="MVQ51038.1"/>
    </source>
</evidence>
<protein>
    <recommendedName>
        <fullName evidence="4">PQQ-binding-like beta-propeller repeat protein</fullName>
    </recommendedName>
</protein>
<dbReference type="SUPFAM" id="SSF82171">
    <property type="entry name" value="DPP6 N-terminal domain-like"/>
    <property type="match status" value="1"/>
</dbReference>
<feature type="chain" id="PRO_5026931471" description="PQQ-binding-like beta-propeller repeat protein" evidence="1">
    <location>
        <begin position="37"/>
        <end position="376"/>
    </location>
</feature>
<reference evidence="2 3" key="1">
    <citation type="submission" date="2019-12" db="EMBL/GenBank/DDBJ databases">
        <authorList>
            <person name="Huq M.A."/>
        </authorList>
    </citation>
    <scope>NUCLEOTIDE SEQUENCE [LARGE SCALE GENOMIC DNA]</scope>
    <source>
        <strain evidence="2 3">MAH-18</strain>
    </source>
</reference>
<proteinExistence type="predicted"/>
<keyword evidence="1" id="KW-0732">Signal</keyword>
<dbReference type="Gene3D" id="2.120.10.30">
    <property type="entry name" value="TolB, C-terminal domain"/>
    <property type="match status" value="1"/>
</dbReference>
<comment type="caution">
    <text evidence="2">The sequence shown here is derived from an EMBL/GenBank/DDBJ whole genome shotgun (WGS) entry which is preliminary data.</text>
</comment>
<accession>A0A6L6XVD9</accession>
<dbReference type="Proteomes" id="UP000473525">
    <property type="component" value="Unassembled WGS sequence"/>
</dbReference>
<dbReference type="AlphaFoldDB" id="A0A6L6XVD9"/>
<organism evidence="2 3">
    <name type="scientific">Nocardioides agri</name>
    <dbReference type="NCBI Taxonomy" id="2682843"/>
    <lineage>
        <taxon>Bacteria</taxon>
        <taxon>Bacillati</taxon>
        <taxon>Actinomycetota</taxon>
        <taxon>Actinomycetes</taxon>
        <taxon>Propionibacteriales</taxon>
        <taxon>Nocardioidaceae</taxon>
        <taxon>Nocardioides</taxon>
    </lineage>
</organism>